<dbReference type="PANTHER" id="PTHR30535:SF7">
    <property type="entry name" value="IRON(III) DICITRATE-BINDING PROTEIN"/>
    <property type="match status" value="1"/>
</dbReference>
<comment type="similarity">
    <text evidence="1">Belongs to the bacterial solute-binding protein 8 family.</text>
</comment>
<dbReference type="PROSITE" id="PS50983">
    <property type="entry name" value="FE_B12_PBP"/>
    <property type="match status" value="1"/>
</dbReference>
<feature type="chain" id="PRO_5037640982" evidence="2">
    <location>
        <begin position="37"/>
        <end position="342"/>
    </location>
</feature>
<keyword evidence="2" id="KW-0732">Signal</keyword>
<name>A0A921MGL6_9MICO</name>
<dbReference type="AlphaFoldDB" id="A0A921MGL6"/>
<dbReference type="SUPFAM" id="SSF53807">
    <property type="entry name" value="Helical backbone' metal receptor"/>
    <property type="match status" value="1"/>
</dbReference>
<reference evidence="4" key="1">
    <citation type="journal article" date="2021" name="PeerJ">
        <title>Extensive microbial diversity within the chicken gut microbiome revealed by metagenomics and culture.</title>
        <authorList>
            <person name="Gilroy R."/>
            <person name="Ravi A."/>
            <person name="Getino M."/>
            <person name="Pursley I."/>
            <person name="Horton D.L."/>
            <person name="Alikhan N.F."/>
            <person name="Baker D."/>
            <person name="Gharbi K."/>
            <person name="Hall N."/>
            <person name="Watson M."/>
            <person name="Adriaenssens E.M."/>
            <person name="Foster-Nyarko E."/>
            <person name="Jarju S."/>
            <person name="Secka A."/>
            <person name="Antonio M."/>
            <person name="Oren A."/>
            <person name="Chaudhuri R.R."/>
            <person name="La Ragione R."/>
            <person name="Hildebrand F."/>
            <person name="Pallen M.J."/>
        </authorList>
    </citation>
    <scope>NUCLEOTIDE SEQUENCE</scope>
    <source>
        <strain evidence="4">ChiGjej5B5-7349</strain>
    </source>
</reference>
<sequence>MRLPSPRPARLRRAPALAAGLLAVALAATGCGTGSAATEDSPAVPATASGAGFPVVVDNCGTEVEVAAPPQRIVTVKSTATELVLSLGLGEKLVGTAFNDGPLPDALADDGADVPQISEAVPSQEAVLELEPDLVFAGWESVFAADGAGERDSLAGFGVASYVAPSACQGEGYKPATLAFEDVFDDIREAGRLFDAEDAAEALVASQQELLDGVDPVEGAPTALWYSSGTDTPYVGAGSGAPAMMMEQLGMENIAGDVDDTWTSLGWETIVERDPEVIILVDAQWNTAEDKIARLESNPATAGMQAVESGAYLRLPFAASEAGVRNAEAVVDLADQYGSLDR</sequence>
<dbReference type="PROSITE" id="PS51257">
    <property type="entry name" value="PROKAR_LIPOPROTEIN"/>
    <property type="match status" value="1"/>
</dbReference>
<dbReference type="InterPro" id="IPR002491">
    <property type="entry name" value="ABC_transptr_periplasmic_BD"/>
</dbReference>
<dbReference type="InterPro" id="IPR050902">
    <property type="entry name" value="ABC_Transporter_SBP"/>
</dbReference>
<dbReference type="Proteomes" id="UP000784435">
    <property type="component" value="Unassembled WGS sequence"/>
</dbReference>
<gene>
    <name evidence="4" type="ORF">K8V08_13535</name>
</gene>
<dbReference type="NCBIfam" id="TIGR03868">
    <property type="entry name" value="F420-O_ABCperi"/>
    <property type="match status" value="1"/>
</dbReference>
<evidence type="ECO:0000256" key="1">
    <source>
        <dbReference type="ARBA" id="ARBA00008814"/>
    </source>
</evidence>
<evidence type="ECO:0000313" key="5">
    <source>
        <dbReference type="Proteomes" id="UP000784435"/>
    </source>
</evidence>
<dbReference type="PANTHER" id="PTHR30535">
    <property type="entry name" value="VITAMIN B12-BINDING PROTEIN"/>
    <property type="match status" value="1"/>
</dbReference>
<dbReference type="EMBL" id="DYUK01000314">
    <property type="protein sequence ID" value="HJG81421.1"/>
    <property type="molecule type" value="Genomic_DNA"/>
</dbReference>
<feature type="domain" description="Fe/B12 periplasmic-binding" evidence="3">
    <location>
        <begin position="72"/>
        <end position="342"/>
    </location>
</feature>
<evidence type="ECO:0000256" key="2">
    <source>
        <dbReference type="SAM" id="SignalP"/>
    </source>
</evidence>
<comment type="caution">
    <text evidence="4">The sequence shown here is derived from an EMBL/GenBank/DDBJ whole genome shotgun (WGS) entry which is preliminary data.</text>
</comment>
<dbReference type="InterPro" id="IPR022287">
    <property type="entry name" value="ABC_trnsptr_F420-0_sub-bd_pred"/>
</dbReference>
<evidence type="ECO:0000313" key="4">
    <source>
        <dbReference type="EMBL" id="HJG81421.1"/>
    </source>
</evidence>
<reference evidence="4" key="2">
    <citation type="submission" date="2021-09" db="EMBL/GenBank/DDBJ databases">
        <authorList>
            <person name="Gilroy R."/>
        </authorList>
    </citation>
    <scope>NUCLEOTIDE SEQUENCE</scope>
    <source>
        <strain evidence="4">ChiGjej5B5-7349</strain>
    </source>
</reference>
<dbReference type="Gene3D" id="3.40.50.1980">
    <property type="entry name" value="Nitrogenase molybdenum iron protein domain"/>
    <property type="match status" value="2"/>
</dbReference>
<accession>A0A921MGL6</accession>
<protein>
    <submittedName>
        <fullName evidence="4">F420-0 ABC transporter substrate-binding protein</fullName>
    </submittedName>
</protein>
<evidence type="ECO:0000259" key="3">
    <source>
        <dbReference type="PROSITE" id="PS50983"/>
    </source>
</evidence>
<organism evidence="4 5">
    <name type="scientific">Brevibacterium senegalense</name>
    <dbReference type="NCBI Taxonomy" id="1033736"/>
    <lineage>
        <taxon>Bacteria</taxon>
        <taxon>Bacillati</taxon>
        <taxon>Actinomycetota</taxon>
        <taxon>Actinomycetes</taxon>
        <taxon>Micrococcales</taxon>
        <taxon>Brevibacteriaceae</taxon>
        <taxon>Brevibacterium</taxon>
    </lineage>
</organism>
<dbReference type="Pfam" id="PF01497">
    <property type="entry name" value="Peripla_BP_2"/>
    <property type="match status" value="1"/>
</dbReference>
<feature type="signal peptide" evidence="2">
    <location>
        <begin position="1"/>
        <end position="36"/>
    </location>
</feature>
<proteinExistence type="inferred from homology"/>